<dbReference type="OrthoDB" id="9787541at2"/>
<dbReference type="PROSITE" id="PS50928">
    <property type="entry name" value="ABC_TM1"/>
    <property type="match status" value="1"/>
</dbReference>
<comment type="subcellular location">
    <subcellularLocation>
        <location evidence="1 7">Cell membrane</location>
        <topology evidence="1 7">Multi-pass membrane protein</topology>
    </subcellularLocation>
</comment>
<dbReference type="SUPFAM" id="SSF161098">
    <property type="entry name" value="MetI-like"/>
    <property type="match status" value="1"/>
</dbReference>
<dbReference type="RefSeq" id="WP_120471650.1">
    <property type="nucleotide sequence ID" value="NZ_RAYQ01000022.1"/>
</dbReference>
<evidence type="ECO:0000313" key="10">
    <source>
        <dbReference type="Proteomes" id="UP000280696"/>
    </source>
</evidence>
<reference evidence="9 10" key="1">
    <citation type="submission" date="2018-09" db="EMBL/GenBank/DDBJ databases">
        <title>Murine metabolic-syndrome-specific gut microbial biobank.</title>
        <authorList>
            <person name="Liu C."/>
        </authorList>
    </citation>
    <scope>NUCLEOTIDE SEQUENCE [LARGE SCALE GENOMIC DNA]</scope>
    <source>
        <strain evidence="9 10">0.1xD8-82</strain>
    </source>
</reference>
<dbReference type="PANTHER" id="PTHR30193:SF37">
    <property type="entry name" value="INNER MEMBRANE ABC TRANSPORTER PERMEASE PROTEIN YCJO"/>
    <property type="match status" value="1"/>
</dbReference>
<keyword evidence="5 7" id="KW-1133">Transmembrane helix</keyword>
<name>A0A3A9AEE1_9FIRM</name>
<accession>A0A3A9AEE1</accession>
<evidence type="ECO:0000256" key="4">
    <source>
        <dbReference type="ARBA" id="ARBA00022692"/>
    </source>
</evidence>
<dbReference type="InterPro" id="IPR000515">
    <property type="entry name" value="MetI-like"/>
</dbReference>
<dbReference type="Gene3D" id="1.10.3720.10">
    <property type="entry name" value="MetI-like"/>
    <property type="match status" value="1"/>
</dbReference>
<dbReference type="GO" id="GO:0055085">
    <property type="term" value="P:transmembrane transport"/>
    <property type="evidence" value="ECO:0007669"/>
    <property type="project" value="InterPro"/>
</dbReference>
<feature type="transmembrane region" description="Helical" evidence="7">
    <location>
        <begin position="72"/>
        <end position="98"/>
    </location>
</feature>
<keyword evidence="4 7" id="KW-0812">Transmembrane</keyword>
<dbReference type="EMBL" id="RAYQ01000022">
    <property type="protein sequence ID" value="RKI89464.1"/>
    <property type="molecule type" value="Genomic_DNA"/>
</dbReference>
<keyword evidence="10" id="KW-1185">Reference proteome</keyword>
<evidence type="ECO:0000256" key="3">
    <source>
        <dbReference type="ARBA" id="ARBA00022475"/>
    </source>
</evidence>
<comment type="caution">
    <text evidence="9">The sequence shown here is derived from an EMBL/GenBank/DDBJ whole genome shotgun (WGS) entry which is preliminary data.</text>
</comment>
<keyword evidence="2 7" id="KW-0813">Transport</keyword>
<feature type="domain" description="ABC transmembrane type-1" evidence="8">
    <location>
        <begin position="73"/>
        <end position="287"/>
    </location>
</feature>
<evidence type="ECO:0000256" key="1">
    <source>
        <dbReference type="ARBA" id="ARBA00004651"/>
    </source>
</evidence>
<proteinExistence type="inferred from homology"/>
<evidence type="ECO:0000256" key="2">
    <source>
        <dbReference type="ARBA" id="ARBA00022448"/>
    </source>
</evidence>
<evidence type="ECO:0000256" key="7">
    <source>
        <dbReference type="RuleBase" id="RU363032"/>
    </source>
</evidence>
<dbReference type="InterPro" id="IPR035906">
    <property type="entry name" value="MetI-like_sf"/>
</dbReference>
<feature type="transmembrane region" description="Helical" evidence="7">
    <location>
        <begin position="269"/>
        <end position="288"/>
    </location>
</feature>
<gene>
    <name evidence="9" type="ORF">D7V94_17765</name>
</gene>
<feature type="transmembrane region" description="Helical" evidence="7">
    <location>
        <begin position="160"/>
        <end position="184"/>
    </location>
</feature>
<evidence type="ECO:0000313" key="9">
    <source>
        <dbReference type="EMBL" id="RKI89464.1"/>
    </source>
</evidence>
<feature type="transmembrane region" description="Helical" evidence="7">
    <location>
        <begin position="12"/>
        <end position="36"/>
    </location>
</feature>
<dbReference type="GO" id="GO:0005886">
    <property type="term" value="C:plasma membrane"/>
    <property type="evidence" value="ECO:0007669"/>
    <property type="project" value="UniProtKB-SubCell"/>
</dbReference>
<keyword evidence="3" id="KW-1003">Cell membrane</keyword>
<dbReference type="CDD" id="cd06261">
    <property type="entry name" value="TM_PBP2"/>
    <property type="match status" value="1"/>
</dbReference>
<evidence type="ECO:0000259" key="8">
    <source>
        <dbReference type="PROSITE" id="PS50928"/>
    </source>
</evidence>
<organism evidence="9 10">
    <name type="scientific">Parablautia intestinalis</name>
    <dbReference type="NCBI Taxonomy" id="2320100"/>
    <lineage>
        <taxon>Bacteria</taxon>
        <taxon>Bacillati</taxon>
        <taxon>Bacillota</taxon>
        <taxon>Clostridia</taxon>
        <taxon>Lachnospirales</taxon>
        <taxon>Lachnospiraceae</taxon>
        <taxon>Parablautia</taxon>
    </lineage>
</organism>
<dbReference type="PANTHER" id="PTHR30193">
    <property type="entry name" value="ABC TRANSPORTER PERMEASE PROTEIN"/>
    <property type="match status" value="1"/>
</dbReference>
<keyword evidence="6 7" id="KW-0472">Membrane</keyword>
<comment type="similarity">
    <text evidence="7">Belongs to the binding-protein-dependent transport system permease family.</text>
</comment>
<dbReference type="Pfam" id="PF00528">
    <property type="entry name" value="BPD_transp_1"/>
    <property type="match status" value="1"/>
</dbReference>
<feature type="transmembrane region" description="Helical" evidence="7">
    <location>
        <begin position="110"/>
        <end position="130"/>
    </location>
</feature>
<evidence type="ECO:0000256" key="6">
    <source>
        <dbReference type="ARBA" id="ARBA00023136"/>
    </source>
</evidence>
<evidence type="ECO:0000256" key="5">
    <source>
        <dbReference type="ARBA" id="ARBA00022989"/>
    </source>
</evidence>
<feature type="transmembrane region" description="Helical" evidence="7">
    <location>
        <begin position="205"/>
        <end position="229"/>
    </location>
</feature>
<dbReference type="InterPro" id="IPR051393">
    <property type="entry name" value="ABC_transporter_permease"/>
</dbReference>
<dbReference type="AlphaFoldDB" id="A0A3A9AEE1"/>
<sequence length="298" mass="33380">MKKYKTKRARKEALAAYTFILPFITGILIFNVYAFLKNIFISFTNKKSFGAAKFIGMDNYVRLFGDEKFYQALINTLCYIVICVPAIIILSLLIALALNVKLKGIGIFRTLIYLPIITLPTAVGMVWKWLFNNQFGLINAVMGKFGIQGPAWLSDPNVSLIAVCIVLIWCSIGTAVIIFLAGLQGIEKTYYEAADIDGANSVQKFLSITFPLLSPTTFMLIVTEIIGFFQVFDMIFLMIPPTSSGMAGARSIVMLFYEEAFTKFNKGYGAAMANILFLIILVITIIQMKLQKKWVYYG</sequence>
<dbReference type="Proteomes" id="UP000280696">
    <property type="component" value="Unassembled WGS sequence"/>
</dbReference>
<protein>
    <submittedName>
        <fullName evidence="9">Sugar ABC transporter permease</fullName>
    </submittedName>
</protein>